<dbReference type="EMBL" id="JAHRIQ010002359">
    <property type="protein sequence ID" value="MEQ2222037.1"/>
    <property type="molecule type" value="Genomic_DNA"/>
</dbReference>
<feature type="region of interest" description="Disordered" evidence="1">
    <location>
        <begin position="81"/>
        <end position="107"/>
    </location>
</feature>
<protein>
    <submittedName>
        <fullName evidence="2">Uncharacterized protein</fullName>
    </submittedName>
</protein>
<feature type="compositionally biased region" description="Basic residues" evidence="1">
    <location>
        <begin position="98"/>
        <end position="107"/>
    </location>
</feature>
<proteinExistence type="predicted"/>
<reference evidence="2 3" key="1">
    <citation type="submission" date="2021-06" db="EMBL/GenBank/DDBJ databases">
        <authorList>
            <person name="Palmer J.M."/>
        </authorList>
    </citation>
    <scope>NUCLEOTIDE SEQUENCE [LARGE SCALE GENOMIC DNA]</scope>
    <source>
        <strain evidence="3">if_2019</strain>
        <tissue evidence="2">Muscle</tissue>
    </source>
</reference>
<feature type="compositionally biased region" description="Low complexity" evidence="1">
    <location>
        <begin position="82"/>
        <end position="96"/>
    </location>
</feature>
<name>A0ABV0SRP7_9TELE</name>
<keyword evidence="3" id="KW-1185">Reference proteome</keyword>
<accession>A0ABV0SRP7</accession>
<sequence length="107" mass="12708">MKHWRKTRQFLMLFSMNIYKETPMLSVSVLVDVVFLYIGATTIVNEREREKQRPTATEQWQRYLLTYQGWAWRRVVHNNVRSQSAQQGSQLLASQGIKPRKKQTVPL</sequence>
<dbReference type="Proteomes" id="UP001482620">
    <property type="component" value="Unassembled WGS sequence"/>
</dbReference>
<evidence type="ECO:0000256" key="1">
    <source>
        <dbReference type="SAM" id="MobiDB-lite"/>
    </source>
</evidence>
<evidence type="ECO:0000313" key="2">
    <source>
        <dbReference type="EMBL" id="MEQ2222037.1"/>
    </source>
</evidence>
<evidence type="ECO:0000313" key="3">
    <source>
        <dbReference type="Proteomes" id="UP001482620"/>
    </source>
</evidence>
<gene>
    <name evidence="2" type="ORF">ILYODFUR_021813</name>
</gene>
<organism evidence="2 3">
    <name type="scientific">Ilyodon furcidens</name>
    <name type="common">goldbreast splitfin</name>
    <dbReference type="NCBI Taxonomy" id="33524"/>
    <lineage>
        <taxon>Eukaryota</taxon>
        <taxon>Metazoa</taxon>
        <taxon>Chordata</taxon>
        <taxon>Craniata</taxon>
        <taxon>Vertebrata</taxon>
        <taxon>Euteleostomi</taxon>
        <taxon>Actinopterygii</taxon>
        <taxon>Neopterygii</taxon>
        <taxon>Teleostei</taxon>
        <taxon>Neoteleostei</taxon>
        <taxon>Acanthomorphata</taxon>
        <taxon>Ovalentaria</taxon>
        <taxon>Atherinomorphae</taxon>
        <taxon>Cyprinodontiformes</taxon>
        <taxon>Goodeidae</taxon>
        <taxon>Ilyodon</taxon>
    </lineage>
</organism>
<comment type="caution">
    <text evidence="2">The sequence shown here is derived from an EMBL/GenBank/DDBJ whole genome shotgun (WGS) entry which is preliminary data.</text>
</comment>